<dbReference type="PANTHER" id="PTHR34148">
    <property type="entry name" value="ADENOSYLCOBINAMIDE-GDP RIBAZOLETRANSFERASE"/>
    <property type="match status" value="1"/>
</dbReference>
<dbReference type="PANTHER" id="PTHR34148:SF1">
    <property type="entry name" value="ADENOSYLCOBINAMIDE-GDP RIBAZOLETRANSFERASE"/>
    <property type="match status" value="1"/>
</dbReference>
<evidence type="ECO:0000256" key="15">
    <source>
        <dbReference type="ARBA" id="ARBA00032605"/>
    </source>
</evidence>
<feature type="transmembrane region" description="Helical" evidence="19">
    <location>
        <begin position="64"/>
        <end position="88"/>
    </location>
</feature>
<evidence type="ECO:0000256" key="16">
    <source>
        <dbReference type="ARBA" id="ARBA00032853"/>
    </source>
</evidence>
<dbReference type="RefSeq" id="WP_212821502.1">
    <property type="nucleotide sequence ID" value="NZ_AP023416.1"/>
</dbReference>
<evidence type="ECO:0000256" key="4">
    <source>
        <dbReference type="ARBA" id="ARBA00010561"/>
    </source>
</evidence>
<evidence type="ECO:0000256" key="18">
    <source>
        <dbReference type="ARBA" id="ARBA00049504"/>
    </source>
</evidence>
<name>A0A810Q2Q4_9FIRM</name>
<comment type="similarity">
    <text evidence="4 19">Belongs to the CobS family.</text>
</comment>
<dbReference type="EMBL" id="AP023416">
    <property type="protein sequence ID" value="BCK79741.1"/>
    <property type="molecule type" value="Genomic_DNA"/>
</dbReference>
<evidence type="ECO:0000256" key="10">
    <source>
        <dbReference type="ARBA" id="ARBA00022692"/>
    </source>
</evidence>
<protein>
    <recommendedName>
        <fullName evidence="6 19">Adenosylcobinamide-GDP ribazoletransferase</fullName>
        <ecNumber evidence="5 19">2.7.8.26</ecNumber>
    </recommendedName>
    <alternativeName>
        <fullName evidence="16 19">Cobalamin synthase</fullName>
    </alternativeName>
    <alternativeName>
        <fullName evidence="15 19">Cobalamin-5'-phosphate synthase</fullName>
    </alternativeName>
</protein>
<dbReference type="InterPro" id="IPR003805">
    <property type="entry name" value="CobS"/>
</dbReference>
<dbReference type="EC" id="2.7.8.26" evidence="5 19"/>
<feature type="transmembrane region" description="Helical" evidence="19">
    <location>
        <begin position="174"/>
        <end position="193"/>
    </location>
</feature>
<dbReference type="AlphaFoldDB" id="A0A810Q2Q4"/>
<proteinExistence type="inferred from homology"/>
<evidence type="ECO:0000256" key="11">
    <source>
        <dbReference type="ARBA" id="ARBA00022842"/>
    </source>
</evidence>
<evidence type="ECO:0000256" key="8">
    <source>
        <dbReference type="ARBA" id="ARBA00022573"/>
    </source>
</evidence>
<keyword evidence="8 19" id="KW-0169">Cobalamin biosynthesis</keyword>
<feature type="transmembrane region" description="Helical" evidence="19">
    <location>
        <begin position="109"/>
        <end position="129"/>
    </location>
</feature>
<evidence type="ECO:0000313" key="20">
    <source>
        <dbReference type="EMBL" id="BCK79741.1"/>
    </source>
</evidence>
<keyword evidence="21" id="KW-1185">Reference proteome</keyword>
<comment type="function">
    <text evidence="14 19">Joins adenosylcobinamide-GDP and alpha-ribazole to generate adenosylcobalamin (Ado-cobalamin). Also synthesizes adenosylcobalamin 5'-phosphate from adenosylcobinamide-GDP and alpha-ribazole 5'-phosphate.</text>
</comment>
<evidence type="ECO:0000256" key="1">
    <source>
        <dbReference type="ARBA" id="ARBA00001946"/>
    </source>
</evidence>
<evidence type="ECO:0000256" key="12">
    <source>
        <dbReference type="ARBA" id="ARBA00022989"/>
    </source>
</evidence>
<comment type="pathway">
    <text evidence="3 19">Cofactor biosynthesis; adenosylcobalamin biosynthesis; adenosylcobalamin from cob(II)yrinate a,c-diamide: step 7/7.</text>
</comment>
<dbReference type="HAMAP" id="MF_00719">
    <property type="entry name" value="CobS"/>
    <property type="match status" value="1"/>
</dbReference>
<gene>
    <name evidence="19" type="primary">cobS</name>
    <name evidence="20" type="ORF">MM35RIKEN_19330</name>
</gene>
<keyword evidence="11 19" id="KW-0460">Magnesium</keyword>
<evidence type="ECO:0000256" key="13">
    <source>
        <dbReference type="ARBA" id="ARBA00023136"/>
    </source>
</evidence>
<organism evidence="20 21">
    <name type="scientific">Vescimonas fastidiosa</name>
    <dbReference type="NCBI Taxonomy" id="2714353"/>
    <lineage>
        <taxon>Bacteria</taxon>
        <taxon>Bacillati</taxon>
        <taxon>Bacillota</taxon>
        <taxon>Clostridia</taxon>
        <taxon>Eubacteriales</taxon>
        <taxon>Oscillospiraceae</taxon>
        <taxon>Vescimonas</taxon>
    </lineage>
</organism>
<accession>A0A810Q2Q4</accession>
<comment type="catalytic activity">
    <reaction evidence="17 19">
        <text>alpha-ribazole + adenosylcob(III)inamide-GDP = adenosylcob(III)alamin + GMP + H(+)</text>
        <dbReference type="Rhea" id="RHEA:16049"/>
        <dbReference type="ChEBI" id="CHEBI:10329"/>
        <dbReference type="ChEBI" id="CHEBI:15378"/>
        <dbReference type="ChEBI" id="CHEBI:18408"/>
        <dbReference type="ChEBI" id="CHEBI:58115"/>
        <dbReference type="ChEBI" id="CHEBI:60487"/>
        <dbReference type="EC" id="2.7.8.26"/>
    </reaction>
</comment>
<keyword evidence="12 19" id="KW-1133">Transmembrane helix</keyword>
<evidence type="ECO:0000313" key="21">
    <source>
        <dbReference type="Proteomes" id="UP000681343"/>
    </source>
</evidence>
<evidence type="ECO:0000256" key="17">
    <source>
        <dbReference type="ARBA" id="ARBA00048623"/>
    </source>
</evidence>
<keyword evidence="10 19" id="KW-0812">Transmembrane</keyword>
<evidence type="ECO:0000256" key="9">
    <source>
        <dbReference type="ARBA" id="ARBA00022679"/>
    </source>
</evidence>
<feature type="transmembrane region" description="Helical" evidence="19">
    <location>
        <begin position="33"/>
        <end position="58"/>
    </location>
</feature>
<evidence type="ECO:0000256" key="19">
    <source>
        <dbReference type="HAMAP-Rule" id="MF_00719"/>
    </source>
</evidence>
<dbReference type="GO" id="GO:0009236">
    <property type="term" value="P:cobalamin biosynthetic process"/>
    <property type="evidence" value="ECO:0007669"/>
    <property type="project" value="UniProtKB-UniRule"/>
</dbReference>
<feature type="transmembrane region" description="Helical" evidence="19">
    <location>
        <begin position="199"/>
        <end position="216"/>
    </location>
</feature>
<feature type="transmembrane region" description="Helical" evidence="19">
    <location>
        <begin position="141"/>
        <end position="162"/>
    </location>
</feature>
<dbReference type="UniPathway" id="UPA00148">
    <property type="reaction ID" value="UER00238"/>
</dbReference>
<keyword evidence="7 19" id="KW-1003">Cell membrane</keyword>
<keyword evidence="13 19" id="KW-0472">Membrane</keyword>
<keyword evidence="20" id="KW-0614">Plasmid</keyword>
<reference evidence="20" key="1">
    <citation type="submission" date="2020-09" db="EMBL/GenBank/DDBJ databases">
        <title>New species isolated from human feces.</title>
        <authorList>
            <person name="Kitahara M."/>
            <person name="Shigeno Y."/>
            <person name="Shime M."/>
            <person name="Matsumoto Y."/>
            <person name="Nakamura S."/>
            <person name="Motooka D."/>
            <person name="Fukuoka S."/>
            <person name="Nishikawa H."/>
            <person name="Benno Y."/>
        </authorList>
    </citation>
    <scope>NUCLEOTIDE SEQUENCE</scope>
    <source>
        <strain evidence="20">MM35</strain>
        <plasmid evidence="20">pMM35_01</plasmid>
    </source>
</reference>
<dbReference type="Pfam" id="PF02654">
    <property type="entry name" value="CobS"/>
    <property type="match status" value="1"/>
</dbReference>
<evidence type="ECO:0000256" key="5">
    <source>
        <dbReference type="ARBA" id="ARBA00013200"/>
    </source>
</evidence>
<evidence type="ECO:0000256" key="6">
    <source>
        <dbReference type="ARBA" id="ARBA00015850"/>
    </source>
</evidence>
<comment type="cofactor">
    <cofactor evidence="1 19">
        <name>Mg(2+)</name>
        <dbReference type="ChEBI" id="CHEBI:18420"/>
    </cofactor>
</comment>
<keyword evidence="9 19" id="KW-0808">Transferase</keyword>
<evidence type="ECO:0000256" key="14">
    <source>
        <dbReference type="ARBA" id="ARBA00025228"/>
    </source>
</evidence>
<sequence>MKKWLTGFSMCWGMFCAIPNPVRRWDEGCYRQMLLCLPFLGGMLGLIWAGIGFLLVHISAPGPIFALCMTAVPWCLTGFIHLDGFMDCSDAVLSRRDRARRIEILKDPHVGSFAVICLVLLALTGYSVWSCPVESGKLWALPLLCAAARGASAAAVLGFAPLESSGYKSMEHGAAPAIGALALVAAAVALGVWLPGQGILAPLAAAVAAGIVILLLRRNLGGMSGDISGAAITLAELAGSAALLL</sequence>
<dbReference type="Proteomes" id="UP000681343">
    <property type="component" value="Plasmid pMM35_01"/>
</dbReference>
<dbReference type="GO" id="GO:0005886">
    <property type="term" value="C:plasma membrane"/>
    <property type="evidence" value="ECO:0007669"/>
    <property type="project" value="UniProtKB-SubCell"/>
</dbReference>
<evidence type="ECO:0000256" key="7">
    <source>
        <dbReference type="ARBA" id="ARBA00022475"/>
    </source>
</evidence>
<dbReference type="GO" id="GO:0008818">
    <property type="term" value="F:cobalamin 5'-phosphate synthase activity"/>
    <property type="evidence" value="ECO:0007669"/>
    <property type="project" value="UniProtKB-UniRule"/>
</dbReference>
<evidence type="ECO:0000256" key="3">
    <source>
        <dbReference type="ARBA" id="ARBA00004663"/>
    </source>
</evidence>
<geneLocation type="plasmid" evidence="20 21">
    <name>pMM35_01</name>
</geneLocation>
<evidence type="ECO:0000256" key="2">
    <source>
        <dbReference type="ARBA" id="ARBA00004651"/>
    </source>
</evidence>
<comment type="catalytic activity">
    <reaction evidence="18 19">
        <text>alpha-ribazole 5'-phosphate + adenosylcob(III)inamide-GDP = adenosylcob(III)alamin 5'-phosphate + GMP + H(+)</text>
        <dbReference type="Rhea" id="RHEA:23560"/>
        <dbReference type="ChEBI" id="CHEBI:15378"/>
        <dbReference type="ChEBI" id="CHEBI:57918"/>
        <dbReference type="ChEBI" id="CHEBI:58115"/>
        <dbReference type="ChEBI" id="CHEBI:60487"/>
        <dbReference type="ChEBI" id="CHEBI:60493"/>
        <dbReference type="EC" id="2.7.8.26"/>
    </reaction>
</comment>
<dbReference type="GO" id="GO:0051073">
    <property type="term" value="F:adenosylcobinamide-GDP ribazoletransferase activity"/>
    <property type="evidence" value="ECO:0007669"/>
    <property type="project" value="UniProtKB-UniRule"/>
</dbReference>
<dbReference type="KEGG" id="vfa:MM35RIKEN_19330"/>
<comment type="subcellular location">
    <subcellularLocation>
        <location evidence="2 19">Cell membrane</location>
        <topology evidence="2 19">Multi-pass membrane protein</topology>
    </subcellularLocation>
</comment>